<dbReference type="CDD" id="cd04301">
    <property type="entry name" value="NAT_SF"/>
    <property type="match status" value="1"/>
</dbReference>
<evidence type="ECO:0000259" key="3">
    <source>
        <dbReference type="PROSITE" id="PS51186"/>
    </source>
</evidence>
<proteinExistence type="predicted"/>
<evidence type="ECO:0000313" key="5">
    <source>
        <dbReference type="Proteomes" id="UP001202831"/>
    </source>
</evidence>
<reference evidence="4 5" key="1">
    <citation type="submission" date="2022-01" db="EMBL/GenBank/DDBJ databases">
        <title>Whole genome-based taxonomy of the Shewanellaceae.</title>
        <authorList>
            <person name="Martin-Rodriguez A.J."/>
        </authorList>
    </citation>
    <scope>NUCLEOTIDE SEQUENCE [LARGE SCALE GENOMIC DNA]</scope>
    <source>
        <strain evidence="4 5">DSM 21332</strain>
    </source>
</reference>
<dbReference type="InterPro" id="IPR000182">
    <property type="entry name" value="GNAT_dom"/>
</dbReference>
<keyword evidence="1" id="KW-0808">Transferase</keyword>
<dbReference type="RefSeq" id="WP_115135519.1">
    <property type="nucleotide sequence ID" value="NZ_JAKIKT010000001.1"/>
</dbReference>
<comment type="caution">
    <text evidence="4">The sequence shown here is derived from an EMBL/GenBank/DDBJ whole genome shotgun (WGS) entry which is preliminary data.</text>
</comment>
<dbReference type="PANTHER" id="PTHR43877">
    <property type="entry name" value="AMINOALKYLPHOSPHONATE N-ACETYLTRANSFERASE-RELATED-RELATED"/>
    <property type="match status" value="1"/>
</dbReference>
<dbReference type="EMBL" id="JAKIKT010000001">
    <property type="protein sequence ID" value="MCL2912903.1"/>
    <property type="molecule type" value="Genomic_DNA"/>
</dbReference>
<dbReference type="Proteomes" id="UP001202831">
    <property type="component" value="Unassembled WGS sequence"/>
</dbReference>
<name>A0ABT0N383_9GAMM</name>
<keyword evidence="2" id="KW-0012">Acyltransferase</keyword>
<evidence type="ECO:0000256" key="1">
    <source>
        <dbReference type="ARBA" id="ARBA00022679"/>
    </source>
</evidence>
<dbReference type="InterPro" id="IPR016181">
    <property type="entry name" value="Acyl_CoA_acyltransferase"/>
</dbReference>
<dbReference type="InterPro" id="IPR050832">
    <property type="entry name" value="Bact_Acetyltransf"/>
</dbReference>
<evidence type="ECO:0000313" key="4">
    <source>
        <dbReference type="EMBL" id="MCL2912903.1"/>
    </source>
</evidence>
<dbReference type="Gene3D" id="3.40.630.30">
    <property type="match status" value="1"/>
</dbReference>
<evidence type="ECO:0000256" key="2">
    <source>
        <dbReference type="ARBA" id="ARBA00023315"/>
    </source>
</evidence>
<dbReference type="SUPFAM" id="SSF55729">
    <property type="entry name" value="Acyl-CoA N-acyltransferases (Nat)"/>
    <property type="match status" value="1"/>
</dbReference>
<organism evidence="4 5">
    <name type="scientific">Shewanella corallii</name>
    <dbReference type="NCBI Taxonomy" id="560080"/>
    <lineage>
        <taxon>Bacteria</taxon>
        <taxon>Pseudomonadati</taxon>
        <taxon>Pseudomonadota</taxon>
        <taxon>Gammaproteobacteria</taxon>
        <taxon>Alteromonadales</taxon>
        <taxon>Shewanellaceae</taxon>
        <taxon>Shewanella</taxon>
    </lineage>
</organism>
<dbReference type="PANTHER" id="PTHR43877:SF1">
    <property type="entry name" value="ACETYLTRANSFERASE"/>
    <property type="match status" value="1"/>
</dbReference>
<accession>A0ABT0N383</accession>
<gene>
    <name evidence="4" type="ORF">L2725_03770</name>
</gene>
<protein>
    <submittedName>
        <fullName evidence="4">GNAT family N-acetyltransferase</fullName>
    </submittedName>
</protein>
<dbReference type="Pfam" id="PF00583">
    <property type="entry name" value="Acetyltransf_1"/>
    <property type="match status" value="1"/>
</dbReference>
<sequence>MTDLASAFIYKVTSEPAHLKAAANLVDTRDDNAHPLNHESFFRSRSVVIAMTNEGGLIGCAAIKEGEGEVAEMGYLMVSPAYRRRGVAQRLTEERVEVARRDGIKLLWATVRDENKASQANLLKNGWHFWRNYLSVRGTGNTIGWYYMPLVEDLDVDAMMEKLVGDRVRAD</sequence>
<dbReference type="PROSITE" id="PS51186">
    <property type="entry name" value="GNAT"/>
    <property type="match status" value="1"/>
</dbReference>
<feature type="domain" description="N-acetyltransferase" evidence="3">
    <location>
        <begin position="1"/>
        <end position="153"/>
    </location>
</feature>
<keyword evidence="5" id="KW-1185">Reference proteome</keyword>